<dbReference type="Gene3D" id="2.30.38.10">
    <property type="entry name" value="Luciferase, Domain 3"/>
    <property type="match status" value="2"/>
</dbReference>
<dbReference type="NCBIfam" id="TIGR01733">
    <property type="entry name" value="AA-adenyl-dom"/>
    <property type="match status" value="3"/>
</dbReference>
<dbReference type="FunFam" id="3.40.50.980:FF:000002">
    <property type="entry name" value="Enterobactin synthetase component F"/>
    <property type="match status" value="1"/>
</dbReference>
<keyword evidence="3" id="KW-0596">Phosphopantetheine</keyword>
<dbReference type="GO" id="GO:0031177">
    <property type="term" value="F:phosphopantetheine binding"/>
    <property type="evidence" value="ECO:0007669"/>
    <property type="project" value="InterPro"/>
</dbReference>
<dbReference type="Proteomes" id="UP000586305">
    <property type="component" value="Unassembled WGS sequence"/>
</dbReference>
<keyword evidence="4" id="KW-0597">Phosphoprotein</keyword>
<evidence type="ECO:0000256" key="3">
    <source>
        <dbReference type="ARBA" id="ARBA00022450"/>
    </source>
</evidence>
<dbReference type="EMBL" id="JABBPG010000004">
    <property type="protein sequence ID" value="NOU51324.1"/>
    <property type="molecule type" value="Genomic_DNA"/>
</dbReference>
<dbReference type="SMART" id="SM00823">
    <property type="entry name" value="PKS_PP"/>
    <property type="match status" value="3"/>
</dbReference>
<dbReference type="SUPFAM" id="SSF52777">
    <property type="entry name" value="CoA-dependent acyltransferases"/>
    <property type="match status" value="6"/>
</dbReference>
<dbReference type="InterPro" id="IPR020806">
    <property type="entry name" value="PKS_PP-bd"/>
</dbReference>
<dbReference type="PANTHER" id="PTHR45527:SF14">
    <property type="entry name" value="PLIPASTATIN SYNTHASE SUBUNIT B"/>
    <property type="match status" value="1"/>
</dbReference>
<dbReference type="SUPFAM" id="SSF56801">
    <property type="entry name" value="Acetyl-CoA synthetase-like"/>
    <property type="match status" value="3"/>
</dbReference>
<feature type="domain" description="Carrier" evidence="5">
    <location>
        <begin position="3131"/>
        <end position="3206"/>
    </location>
</feature>
<evidence type="ECO:0000259" key="5">
    <source>
        <dbReference type="PROSITE" id="PS50075"/>
    </source>
</evidence>
<dbReference type="FunFam" id="3.40.50.12780:FF:000012">
    <property type="entry name" value="Non-ribosomal peptide synthetase"/>
    <property type="match status" value="1"/>
</dbReference>
<dbReference type="InterPro" id="IPR023213">
    <property type="entry name" value="CAT-like_dom_sf"/>
</dbReference>
<dbReference type="RefSeq" id="WP_171626384.1">
    <property type="nucleotide sequence ID" value="NZ_JABBPG010000004.1"/>
</dbReference>
<dbReference type="GO" id="GO:0003824">
    <property type="term" value="F:catalytic activity"/>
    <property type="evidence" value="ECO:0007669"/>
    <property type="project" value="InterPro"/>
</dbReference>
<organism evidence="6 7">
    <name type="scientific">Pseudoalteromonas caenipelagi</name>
    <dbReference type="NCBI Taxonomy" id="2726988"/>
    <lineage>
        <taxon>Bacteria</taxon>
        <taxon>Pseudomonadati</taxon>
        <taxon>Pseudomonadota</taxon>
        <taxon>Gammaproteobacteria</taxon>
        <taxon>Alteromonadales</taxon>
        <taxon>Pseudoalteromonadaceae</taxon>
        <taxon>Pseudoalteromonas</taxon>
    </lineage>
</organism>
<dbReference type="FunFam" id="1.10.1200.10:FF:000005">
    <property type="entry name" value="Nonribosomal peptide synthetase 1"/>
    <property type="match status" value="1"/>
</dbReference>
<dbReference type="Gene3D" id="3.30.559.30">
    <property type="entry name" value="Nonribosomal peptide synthetase, condensation domain"/>
    <property type="match status" value="3"/>
</dbReference>
<accession>A0A849VHI8</accession>
<keyword evidence="7" id="KW-1185">Reference proteome</keyword>
<dbReference type="Gene3D" id="1.10.1200.10">
    <property type="entry name" value="ACP-like"/>
    <property type="match status" value="3"/>
</dbReference>
<proteinExistence type="inferred from homology"/>
<dbReference type="Gene3D" id="3.40.50.12780">
    <property type="entry name" value="N-terminal domain of ligase-like"/>
    <property type="match status" value="1"/>
</dbReference>
<dbReference type="InterPro" id="IPR036736">
    <property type="entry name" value="ACP-like_sf"/>
</dbReference>
<evidence type="ECO:0000256" key="4">
    <source>
        <dbReference type="ARBA" id="ARBA00022553"/>
    </source>
</evidence>
<name>A0A849VHI8_9GAMM</name>
<comment type="caution">
    <text evidence="6">The sequence shown here is derived from an EMBL/GenBank/DDBJ whole genome shotgun (WGS) entry which is preliminary data.</text>
</comment>
<dbReference type="Pfam" id="PF13193">
    <property type="entry name" value="AMP-binding_C"/>
    <property type="match status" value="3"/>
</dbReference>
<dbReference type="NCBIfam" id="NF003417">
    <property type="entry name" value="PRK04813.1"/>
    <property type="match status" value="3"/>
</dbReference>
<dbReference type="Pfam" id="PF00668">
    <property type="entry name" value="Condensation"/>
    <property type="match status" value="3"/>
</dbReference>
<dbReference type="GO" id="GO:0043041">
    <property type="term" value="P:amino acid activation for nonribosomal peptide biosynthetic process"/>
    <property type="evidence" value="ECO:0007669"/>
    <property type="project" value="TreeGrafter"/>
</dbReference>
<comment type="cofactor">
    <cofactor evidence="1">
        <name>pantetheine 4'-phosphate</name>
        <dbReference type="ChEBI" id="CHEBI:47942"/>
    </cofactor>
</comment>
<dbReference type="InterPro" id="IPR009081">
    <property type="entry name" value="PP-bd_ACP"/>
</dbReference>
<dbReference type="PROSITE" id="PS00455">
    <property type="entry name" value="AMP_BINDING"/>
    <property type="match status" value="3"/>
</dbReference>
<dbReference type="InterPro" id="IPR045851">
    <property type="entry name" value="AMP-bd_C_sf"/>
</dbReference>
<reference evidence="6 7" key="1">
    <citation type="submission" date="2020-04" db="EMBL/GenBank/DDBJ databases">
        <title>Pseudoalteromonas caenipelagi sp. nov., isolated from a tidal flat.</title>
        <authorList>
            <person name="Park S."/>
            <person name="Yoon J.-H."/>
        </authorList>
    </citation>
    <scope>NUCLEOTIDE SEQUENCE [LARGE SCALE GENOMIC DNA]</scope>
    <source>
        <strain evidence="6 7">JBTF-M23</strain>
    </source>
</reference>
<dbReference type="SUPFAM" id="SSF47336">
    <property type="entry name" value="ACP-like"/>
    <property type="match status" value="3"/>
</dbReference>
<dbReference type="CDD" id="cd05930">
    <property type="entry name" value="A_NRPS"/>
    <property type="match status" value="1"/>
</dbReference>
<dbReference type="FunFam" id="3.40.50.980:FF:000001">
    <property type="entry name" value="Non-ribosomal peptide synthetase"/>
    <property type="match status" value="1"/>
</dbReference>
<dbReference type="CDD" id="cd17643">
    <property type="entry name" value="A_NRPS_Cytc1-like"/>
    <property type="match status" value="1"/>
</dbReference>
<comment type="similarity">
    <text evidence="2">Belongs to the ATP-dependent AMP-binding enzyme family.</text>
</comment>
<dbReference type="InterPro" id="IPR000873">
    <property type="entry name" value="AMP-dep_synth/lig_dom"/>
</dbReference>
<dbReference type="PANTHER" id="PTHR45527">
    <property type="entry name" value="NONRIBOSOMAL PEPTIDE SYNTHETASE"/>
    <property type="match status" value="1"/>
</dbReference>
<dbReference type="InterPro" id="IPR010071">
    <property type="entry name" value="AA_adenyl_dom"/>
</dbReference>
<evidence type="ECO:0000256" key="1">
    <source>
        <dbReference type="ARBA" id="ARBA00001957"/>
    </source>
</evidence>
<dbReference type="InterPro" id="IPR006162">
    <property type="entry name" value="Ppantetheine_attach_site"/>
</dbReference>
<dbReference type="Pfam" id="PF00501">
    <property type="entry name" value="AMP-binding"/>
    <property type="match status" value="3"/>
</dbReference>
<evidence type="ECO:0000313" key="6">
    <source>
        <dbReference type="EMBL" id="NOU51324.1"/>
    </source>
</evidence>
<dbReference type="Gene3D" id="3.30.300.30">
    <property type="match status" value="3"/>
</dbReference>
<dbReference type="Pfam" id="PF00550">
    <property type="entry name" value="PP-binding"/>
    <property type="match status" value="3"/>
</dbReference>
<feature type="domain" description="Carrier" evidence="5">
    <location>
        <begin position="2061"/>
        <end position="2138"/>
    </location>
</feature>
<evidence type="ECO:0000256" key="2">
    <source>
        <dbReference type="ARBA" id="ARBA00006432"/>
    </source>
</evidence>
<dbReference type="FunFam" id="3.30.300.30:FF:000010">
    <property type="entry name" value="Enterobactin synthetase component F"/>
    <property type="match status" value="2"/>
</dbReference>
<dbReference type="GO" id="GO:0005829">
    <property type="term" value="C:cytosol"/>
    <property type="evidence" value="ECO:0007669"/>
    <property type="project" value="TreeGrafter"/>
</dbReference>
<dbReference type="InterPro" id="IPR042099">
    <property type="entry name" value="ANL_N_sf"/>
</dbReference>
<dbReference type="InterPro" id="IPR025110">
    <property type="entry name" value="AMP-bd_C"/>
</dbReference>
<sequence>MSESQVRFPLSLTQQDIYFDQLHNSSSPLYNIGGYIRCGAIDLDKIRLAHQALVINHDAFGIRIVAEQDEVKQYISNTRSSDLPLHDFSFELQPEQAAIKWLDELFQKPIKFKNAQMCFGFVLKLADDQYWYVGLSHHLAMDGWGFANWAHQLADYYNDAADLSQNDSGLWQSTCEKDLSYLSSKRYQNDKTFWQSHSQNMPEKLLNQNYASSFAEQDIIPSARHRIPLSRANFQRFNAAASKMGVGVPQLFIGMLSCYFSLAYNQDAISFGIPAHNRRNSTEKDMVAVFTSVSPLVIQVDKTQPFATLAQQIAKLQKASFRHQRFPIGHMMQALNKSGMQDALFDISFNYLKLDYSDLAFDGVPAEVIYHHHHHDAVPLTVTIWDGDGEDLELQLDHNLGYFSKPEIQLLGERFEFLLAQLTKEHGADITIGDLDLIPNSEKVLLNQQFQPESLNFDRTLLVHELFEQQVVRTPQQVALIHNQQQLSYQQLNERANQLAQYLVNHGLQKEELVGVCIERSVDMAVAVLGILKAGGAYVALDPSYPADRLAYIADDAAMRFVVSQQAVAQQISFAEQIQIVALDDPYLKVQLRECDTANLSEQHALSADQLAYVLYTSGSTGKPKGVQIAHRNVVAFVKWAQAYFSEAELNKVLASTSLNFDLSVFELFAPLSCGGCCVIVENILSLTELDYQDAGITLINSVPSGIKAVLNESAIPSSVLTINSAGEPLPKALANALLAHSNAQRVVNLYGPTEDTVYATAHSICEPIVGDVLIGKPIANGQAYVLNEQGQQTPIGVTGELYLAGERQSLGYINRQDLTDSVFVANPFTTDTTSKLYKTGDLVCFQPDGSIAYKGRIGDQVKIRGFRIELGEIEHHLSQLPMVNSCLVVARADSQGDHKLIAYVQCYEISNEFNATDELRQALALKLPHYMIPSVFTMVEAWPLTPNGKIDKKALPAPDVTVFQNQYVAATSNTEKVLCALWAKLLDVEEQAISTTANFFALGGHSLLVMQLVAHIRNTLSCQLEFDQVFAARDLRALASLIDSSKTKDSSTNTQISGCSEDTLVMSSAQQSMWLIDRAQGNSVQYNMPQALTIRGHFNIEIATQAVVQIIARHQPLRTIYQDHCGAAVPQLRSADDFCIEYVDLSNEDTSAQQALVERLCTEFALRPFDLASDLMIRVKQLHLADEAQQNSGILLFNIHHIAFDGWSIKLFIQEFNALYTALSQGKASPLSPLTTTYSDYACWQQAQLSDVTAQTQLGYWAKKLAGLPQVHSIPLDRPRPARQSYNGTTHYSTLSAKTVAALRELCRGKSASLFMGLHAIFAALVARYSNEQDIVIGTPVANREQAEIADLMGMFVNSLVLRSDLSNEPNFLDLMTQSKEVLLEAYANQKVSFEQVVERLQPARNLSHSPLFQVMMVQTDEQNIAFELPSVTLAQAQMRTLIAKYDLTLSVKEQQSEVQLGWEYNSDLFNADTIERMARHFAYLAEALVYTPTQSVFKAPLLNKDEQHQQLVSWNPVQVQDSTACIHEVFEAQVRAFPHATAVVYEQQSISYATLNKQANQLAHYLIEQRQVRPDMRVGICLNRSLDMIVAILAVLKAGGAYVPLDPTSPSSRINFIQSDAQLSTVITQSRLAQQLQLADDVTVCLDDASIRQQVALQCNDNIVSSELGLQPNHLAYVIYTSGSTGQPKGVLIEHQNVPRLFRASEQHFEFKQSDVWTLFHSFAFDFSVWEIWGALFYGAKLVIVPQEITRSSAEFFQLIQEHKVTILSQTPSAFAQLSNIACAHEDAQSIARSTSLRYVVFGGEALNFAALSSWVALYGDATPQLINMYGITETTVHVTYQRVLQSDILNRKEASIIGRTLSDLSVQLMDAHQNLVPVGVIGEMYVGGAGVARGYLNLPELTQARFIDNPHFDGKHSERLYRSGDLARWLPDGSLEYMGRIDHQVKIRGFRIELGEIEHALASLTSVNEAIVIEHQVAGGEKQLVAYIASSHSDAHSQADKKAYITAIKQQLAQQLPEYMVPTVVMVLASLPLTDNGKVDRNALPTPDLFVQQGSYVAPSTETEQQLVSCWAQLLSLDENALSVMANFFEIGGSSLQSSRMIHLCNEKFGITLRIKDIFECPTIKALAARVDEANQHMSASNIQPMQHYAAPTQVPLSYTQSRIWLVEQLKGKTCEHNMPIVVKMQGHVDIEILQQAMTYMVARHDSLRTFVDMQDGQPYQMVSEQVAPVFSFADLSDMPQADKAAKARLLAYENDVQPFNLAMPSLLRAILIQLTQADYQLHINFHHIISDGWSISLFVNELLAAYDAFASQKQPHLPVLKFNYQDFALWQKAFLQSEQADSQAAFWKQYLQGCNEQITLPYQHKVASAKAQGKNVVRAKINNTLTASLNKLAARHQGSLFNVMHAALALLIGRVSGEQDFNIGIPVTGRNIAGTENILGAFLNNLPVRTQLDLAQPFSHMLSREVKNIASVLSNQDLPFEHILTLSEAKRTNDTTPLFQIFLNMLSLPEVESANEAFSVSLEKGSDVGSKFNITFYVVPTDSGMEIHCNFNNKLFAAADIERLVAQYTLLLEQLSENSDKACGQYKLVQKTDFVPHLTQSLSLPWQGPVHQCFEQVAEQMPNNIALRFNGTQWRYDELNSVVNYYAQQLVQAGVTSGDTVAIMTERSDALVIATLAVLKAGAAFMMLSKTVPARRILQQMQAVPPKALISLCVDDVIDDKVQAHITQIDCTRVHVIADKHIATKQLNAQEFVGPEVAADAPACIAFTSGTSGQPKAVMGRHSALSIFMPWMREAFSLSVDDRFGMMSGLVHDPLQRDMFTPLCMGATLCIPQEQDYDVARLNDWLLDNQISVLHLTPSLGNMLSGSVERPIESLRKGFFVGEALTTAHVRKFKEFAPNLSVVNLYGSTETSRAVSYFNVDAHLDYTNTDEIVPVGSGIGGVQLVLFNSQMTPCGVGEVGQIGVRSEHLSLGYGNDAQLNKEKFIQTPGSTKPGDVIYLTGDLGYYRADGNVTCLGRMDKQVKIRGFRVELAEIEAVLKRHESVHQVAITTQARADELMIVGCVVLANGHEQSSQTIRTWLAERLPDYMVPAHLAIVEQIPMTENGKLDSNKLSELILIAGPSEIEPPANELETELLAIWRELLGVEQISMLDDFFSIGGHSLLTTRLLAKVKQQFGVEIEYKAFFDDSSIRAIAAHIESVKLANSVLKSNKNKNKVIL</sequence>
<gene>
    <name evidence="6" type="ORF">HG263_12375</name>
</gene>
<dbReference type="InterPro" id="IPR001242">
    <property type="entry name" value="Condensation_dom"/>
</dbReference>
<dbReference type="PROSITE" id="PS50075">
    <property type="entry name" value="CARRIER"/>
    <property type="match status" value="3"/>
</dbReference>
<feature type="domain" description="Carrier" evidence="5">
    <location>
        <begin position="970"/>
        <end position="1047"/>
    </location>
</feature>
<evidence type="ECO:0000313" key="7">
    <source>
        <dbReference type="Proteomes" id="UP000586305"/>
    </source>
</evidence>
<dbReference type="InterPro" id="IPR020845">
    <property type="entry name" value="AMP-binding_CS"/>
</dbReference>
<dbReference type="GO" id="GO:0044550">
    <property type="term" value="P:secondary metabolite biosynthetic process"/>
    <property type="evidence" value="ECO:0007669"/>
    <property type="project" value="UniProtKB-ARBA"/>
</dbReference>
<dbReference type="CDD" id="cd19531">
    <property type="entry name" value="LCL_NRPS-like"/>
    <property type="match status" value="2"/>
</dbReference>
<dbReference type="Gene3D" id="3.30.559.10">
    <property type="entry name" value="Chloramphenicol acetyltransferase-like domain"/>
    <property type="match status" value="3"/>
</dbReference>
<dbReference type="Gene3D" id="3.40.50.980">
    <property type="match status" value="4"/>
</dbReference>
<dbReference type="PROSITE" id="PS00012">
    <property type="entry name" value="PHOSPHOPANTETHEINE"/>
    <property type="match status" value="2"/>
</dbReference>
<protein>
    <submittedName>
        <fullName evidence="6">Amino acid adenylation domain-containing protein</fullName>
    </submittedName>
</protein>